<accession>A0A9D6LPD8</accession>
<dbReference type="PANTHER" id="PTHR34475">
    <property type="match status" value="1"/>
</dbReference>
<evidence type="ECO:0000256" key="1">
    <source>
        <dbReference type="SAM" id="Phobius"/>
    </source>
</evidence>
<organism evidence="2 3">
    <name type="scientific">Candidatus Sungiibacteriota bacterium</name>
    <dbReference type="NCBI Taxonomy" id="2750080"/>
    <lineage>
        <taxon>Bacteria</taxon>
        <taxon>Candidatus Sungiibacteriota</taxon>
    </lineage>
</organism>
<protein>
    <submittedName>
        <fullName evidence="2">Helix-turn-helix domain-containing protein</fullName>
    </submittedName>
</protein>
<proteinExistence type="predicted"/>
<dbReference type="Pfam" id="PF13413">
    <property type="entry name" value="HTH_25"/>
    <property type="match status" value="1"/>
</dbReference>
<keyword evidence="1" id="KW-0812">Transmembrane</keyword>
<feature type="transmembrane region" description="Helical" evidence="1">
    <location>
        <begin position="103"/>
        <end position="121"/>
    </location>
</feature>
<dbReference type="PANTHER" id="PTHR34475:SF1">
    <property type="entry name" value="CYTOSKELETON PROTEIN RODZ"/>
    <property type="match status" value="1"/>
</dbReference>
<evidence type="ECO:0000313" key="3">
    <source>
        <dbReference type="Proteomes" id="UP000808388"/>
    </source>
</evidence>
<dbReference type="AlphaFoldDB" id="A0A9D6LPD8"/>
<evidence type="ECO:0000313" key="2">
    <source>
        <dbReference type="EMBL" id="MBI3627313.1"/>
    </source>
</evidence>
<comment type="caution">
    <text evidence="2">The sequence shown here is derived from an EMBL/GenBank/DDBJ whole genome shotgun (WGS) entry which is preliminary data.</text>
</comment>
<dbReference type="InterPro" id="IPR013783">
    <property type="entry name" value="Ig-like_fold"/>
</dbReference>
<dbReference type="InterPro" id="IPR010982">
    <property type="entry name" value="Lambda_DNA-bd_dom_sf"/>
</dbReference>
<keyword evidence="1" id="KW-0472">Membrane</keyword>
<dbReference type="EMBL" id="JACQCQ010000002">
    <property type="protein sequence ID" value="MBI3627313.1"/>
    <property type="molecule type" value="Genomic_DNA"/>
</dbReference>
<gene>
    <name evidence="2" type="ORF">HY220_01000</name>
</gene>
<dbReference type="Gene3D" id="1.10.260.40">
    <property type="entry name" value="lambda repressor-like DNA-binding domains"/>
    <property type="match status" value="1"/>
</dbReference>
<dbReference type="InterPro" id="IPR050400">
    <property type="entry name" value="Bact_Cytoskel_RodZ"/>
</dbReference>
<dbReference type="GO" id="GO:0003677">
    <property type="term" value="F:DNA binding"/>
    <property type="evidence" value="ECO:0007669"/>
    <property type="project" value="InterPro"/>
</dbReference>
<name>A0A9D6LPD8_9BACT</name>
<sequence length="212" mass="24405">MIGEALKNARRQRGLSLAESARLSNLPSRFLLALEAEDLSILGGWIYAERYGRTYADFLGIWSQEFQHELLSLWETDLFKKEKRLKKPSLWRRLPVLLTRQRFLKISGAALIILIGFYFSYQLSNLLLAPRISLVSPQAEFTAVRDQKFTIQGKLKEAARLAINRRPINTAKNGEFKVDLYLSPGLNRINLDATNVSGKEFREIRYIVYSPK</sequence>
<keyword evidence="1" id="KW-1133">Transmembrane helix</keyword>
<dbReference type="Proteomes" id="UP000808388">
    <property type="component" value="Unassembled WGS sequence"/>
</dbReference>
<reference evidence="2" key="1">
    <citation type="submission" date="2020-07" db="EMBL/GenBank/DDBJ databases">
        <title>Huge and variable diversity of episymbiotic CPR bacteria and DPANN archaea in groundwater ecosystems.</title>
        <authorList>
            <person name="He C.Y."/>
            <person name="Keren R."/>
            <person name="Whittaker M."/>
            <person name="Farag I.F."/>
            <person name="Doudna J."/>
            <person name="Cate J.H.D."/>
            <person name="Banfield J.F."/>
        </authorList>
    </citation>
    <scope>NUCLEOTIDE SEQUENCE</scope>
    <source>
        <strain evidence="2">NC_groundwater_972_Pr1_S-0.2um_49_27</strain>
    </source>
</reference>
<dbReference type="Gene3D" id="2.60.40.10">
    <property type="entry name" value="Immunoglobulins"/>
    <property type="match status" value="1"/>
</dbReference>